<dbReference type="Gene3D" id="3.30.460.10">
    <property type="entry name" value="Beta Polymerase, domain 2"/>
    <property type="match status" value="1"/>
</dbReference>
<feature type="region of interest" description="Disordered" evidence="9">
    <location>
        <begin position="321"/>
        <end position="340"/>
    </location>
</feature>
<evidence type="ECO:0000256" key="3">
    <source>
        <dbReference type="ARBA" id="ARBA00010787"/>
    </source>
</evidence>
<keyword evidence="6 8" id="KW-0496">Mitochondrion</keyword>
<protein>
    <recommendedName>
        <fullName evidence="8">ATPase synthesis protein 25</fullName>
    </recommendedName>
</protein>
<evidence type="ECO:0000256" key="9">
    <source>
        <dbReference type="SAM" id="MobiDB-lite"/>
    </source>
</evidence>
<keyword evidence="5 8" id="KW-0809">Transit peptide</keyword>
<dbReference type="GO" id="GO:0005743">
    <property type="term" value="C:mitochondrial inner membrane"/>
    <property type="evidence" value="ECO:0007669"/>
    <property type="project" value="UniProtKB-SubCell"/>
</dbReference>
<dbReference type="Proteomes" id="UP001174936">
    <property type="component" value="Unassembled WGS sequence"/>
</dbReference>
<dbReference type="PANTHER" id="PTHR28087">
    <property type="entry name" value="ATPASE SYNTHESIS PROTEIN 25, MITOCHONDRIAL"/>
    <property type="match status" value="1"/>
</dbReference>
<name>A0AA39XWC3_9PEZI</name>
<evidence type="ECO:0000256" key="1">
    <source>
        <dbReference type="ARBA" id="ARBA00003470"/>
    </source>
</evidence>
<organism evidence="10 11">
    <name type="scientific">Cercophora newfieldiana</name>
    <dbReference type="NCBI Taxonomy" id="92897"/>
    <lineage>
        <taxon>Eukaryota</taxon>
        <taxon>Fungi</taxon>
        <taxon>Dikarya</taxon>
        <taxon>Ascomycota</taxon>
        <taxon>Pezizomycotina</taxon>
        <taxon>Sordariomycetes</taxon>
        <taxon>Sordariomycetidae</taxon>
        <taxon>Sordariales</taxon>
        <taxon>Lasiosphaeriaceae</taxon>
        <taxon>Cercophora</taxon>
    </lineage>
</organism>
<proteinExistence type="inferred from homology"/>
<dbReference type="AlphaFoldDB" id="A0AA39XWC3"/>
<evidence type="ECO:0000313" key="11">
    <source>
        <dbReference type="Proteomes" id="UP001174936"/>
    </source>
</evidence>
<evidence type="ECO:0000256" key="6">
    <source>
        <dbReference type="ARBA" id="ARBA00023128"/>
    </source>
</evidence>
<reference evidence="10" key="1">
    <citation type="submission" date="2023-06" db="EMBL/GenBank/DDBJ databases">
        <title>Genome-scale phylogeny and comparative genomics of the fungal order Sordariales.</title>
        <authorList>
            <consortium name="Lawrence Berkeley National Laboratory"/>
            <person name="Hensen N."/>
            <person name="Bonometti L."/>
            <person name="Westerberg I."/>
            <person name="Brannstrom I.O."/>
            <person name="Guillou S."/>
            <person name="Cros-Aarteil S."/>
            <person name="Calhoun S."/>
            <person name="Haridas S."/>
            <person name="Kuo A."/>
            <person name="Mondo S."/>
            <person name="Pangilinan J."/>
            <person name="Riley R."/>
            <person name="Labutti K."/>
            <person name="Andreopoulos B."/>
            <person name="Lipzen A."/>
            <person name="Chen C."/>
            <person name="Yanf M."/>
            <person name="Daum C."/>
            <person name="Ng V."/>
            <person name="Clum A."/>
            <person name="Steindorff A."/>
            <person name="Ohm R."/>
            <person name="Martin F."/>
            <person name="Silar P."/>
            <person name="Natvig D."/>
            <person name="Lalanne C."/>
            <person name="Gautier V."/>
            <person name="Ament-Velasquez S.L."/>
            <person name="Kruys A."/>
            <person name="Hutchinson M.I."/>
            <person name="Powell A.J."/>
            <person name="Barry K."/>
            <person name="Miller A.N."/>
            <person name="Grigoriev I.V."/>
            <person name="Debuchy R."/>
            <person name="Gladieux P."/>
            <person name="Thoren M.H."/>
            <person name="Johannesson H."/>
        </authorList>
    </citation>
    <scope>NUCLEOTIDE SEQUENCE</scope>
    <source>
        <strain evidence="10">SMH2532-1</strain>
    </source>
</reference>
<comment type="function">
    <text evidence="8">Mitochondrial mRNA stabilization factor.</text>
</comment>
<dbReference type="EMBL" id="JAULSV010000006">
    <property type="protein sequence ID" value="KAK0641319.1"/>
    <property type="molecule type" value="Genomic_DNA"/>
</dbReference>
<dbReference type="InterPro" id="IPR040152">
    <property type="entry name" value="Atp25"/>
</dbReference>
<dbReference type="PANTHER" id="PTHR28087:SF1">
    <property type="entry name" value="ATPASE SYNTHESIS PROTEIN 25, MITOCHONDRIAL"/>
    <property type="match status" value="1"/>
</dbReference>
<comment type="similarity">
    <text evidence="3 8">Belongs to the ATP25 family.</text>
</comment>
<evidence type="ECO:0000256" key="2">
    <source>
        <dbReference type="ARBA" id="ARBA00004443"/>
    </source>
</evidence>
<dbReference type="InterPro" id="IPR043519">
    <property type="entry name" value="NT_sf"/>
</dbReference>
<gene>
    <name evidence="10" type="ORF">B0T16DRAFT_419645</name>
</gene>
<evidence type="ECO:0000256" key="5">
    <source>
        <dbReference type="ARBA" id="ARBA00022946"/>
    </source>
</evidence>
<evidence type="ECO:0000256" key="8">
    <source>
        <dbReference type="RuleBase" id="RU367062"/>
    </source>
</evidence>
<dbReference type="GO" id="GO:0140053">
    <property type="term" value="P:mitochondrial gene expression"/>
    <property type="evidence" value="ECO:0007669"/>
    <property type="project" value="UniProtKB-UniRule"/>
</dbReference>
<comment type="subcellular location">
    <subcellularLocation>
        <location evidence="2 8">Mitochondrion inner membrane</location>
        <topology evidence="2 8">Peripheral membrane protein</topology>
        <orientation evidence="2 8">Matrix side</orientation>
    </subcellularLocation>
</comment>
<dbReference type="FunFam" id="3.30.460.10:FF:000044">
    <property type="entry name" value="ATPase synthesis protein 25, mitochondrial"/>
    <property type="match status" value="1"/>
</dbReference>
<accession>A0AA39XWC3</accession>
<keyword evidence="11" id="KW-1185">Reference proteome</keyword>
<keyword evidence="4 8" id="KW-0999">Mitochondrion inner membrane</keyword>
<evidence type="ECO:0000313" key="10">
    <source>
        <dbReference type="EMBL" id="KAK0641319.1"/>
    </source>
</evidence>
<evidence type="ECO:0000256" key="7">
    <source>
        <dbReference type="ARBA" id="ARBA00023136"/>
    </source>
</evidence>
<comment type="function">
    <text evidence="1">Probable mitochondrial mRNA stabilization factor.</text>
</comment>
<keyword evidence="7 8" id="KW-0472">Membrane</keyword>
<evidence type="ECO:0000256" key="4">
    <source>
        <dbReference type="ARBA" id="ARBA00022792"/>
    </source>
</evidence>
<sequence length="340" mass="36971">MDCLAPVLTLTTSFSTTASPLAASLSLPTLAMATAPAMRTSGCSACRFSALRLFASDVIPARTHQASLRNRLIAPTSTAKYSTFRATPRLAQSFAIEERLEPKEEVAQQGAVPWYLEVEPPIHPTLVHQAPPLPDVPEGAPKMTEPLVKYVSEEMGLDNLTLLDLREMDPPPALGPDLIMLFGTARSERHLHVSADRLVRWLRGRGITAKADGLLGRNELKTKLRRQARKAKMLGSSTGVRGDDDGISTGWICVNIGTIGSSEKESQIVNESGESVGFGVPQTGATLIVQIMTESRREELELEKLWEGQLRRGLARKEARLAASNENEDPVAQSLAKGRF</sequence>
<comment type="caution">
    <text evidence="10">The sequence shown here is derived from an EMBL/GenBank/DDBJ whole genome shotgun (WGS) entry which is preliminary data.</text>
</comment>
<dbReference type="GO" id="GO:0048255">
    <property type="term" value="P:mRNA stabilization"/>
    <property type="evidence" value="ECO:0007669"/>
    <property type="project" value="TreeGrafter"/>
</dbReference>